<name>A0AAN7SBF0_MYCAM</name>
<reference evidence="1 2" key="1">
    <citation type="journal article" date="2023" name="J. Hered.">
        <title>Chromosome-level genome of the wood stork (Mycteria americana) provides insight into avian chromosome evolution.</title>
        <authorList>
            <person name="Flamio R. Jr."/>
            <person name="Ramstad K.M."/>
        </authorList>
    </citation>
    <scope>NUCLEOTIDE SEQUENCE [LARGE SCALE GENOMIC DNA]</scope>
    <source>
        <strain evidence="1">JAX WOST 10</strain>
    </source>
</reference>
<sequence>MERLGYTKNTNELVSSLQSQLDLLAQETQKNLAGTQLQKIVYSWYTNFKKLKFEDHCHCWAKNCLPGNYGPKLKDINDENKKMLEESIVCSQQLLSSLTNVSQDTGKRSEFKTAQI</sequence>
<organism evidence="1 2">
    <name type="scientific">Mycteria americana</name>
    <name type="common">Wood stork</name>
    <dbReference type="NCBI Taxonomy" id="33587"/>
    <lineage>
        <taxon>Eukaryota</taxon>
        <taxon>Metazoa</taxon>
        <taxon>Chordata</taxon>
        <taxon>Craniata</taxon>
        <taxon>Vertebrata</taxon>
        <taxon>Euteleostomi</taxon>
        <taxon>Archelosauria</taxon>
        <taxon>Archosauria</taxon>
        <taxon>Dinosauria</taxon>
        <taxon>Saurischia</taxon>
        <taxon>Theropoda</taxon>
        <taxon>Coelurosauria</taxon>
        <taxon>Aves</taxon>
        <taxon>Neognathae</taxon>
        <taxon>Neoaves</taxon>
        <taxon>Aequornithes</taxon>
        <taxon>Ciconiiformes</taxon>
        <taxon>Ciconiidae</taxon>
        <taxon>Mycteria</taxon>
    </lineage>
</organism>
<keyword evidence="2" id="KW-1185">Reference proteome</keyword>
<evidence type="ECO:0000313" key="1">
    <source>
        <dbReference type="EMBL" id="KAK4825241.1"/>
    </source>
</evidence>
<dbReference type="EMBL" id="JAUNZN010000003">
    <property type="protein sequence ID" value="KAK4825241.1"/>
    <property type="molecule type" value="Genomic_DNA"/>
</dbReference>
<accession>A0AAN7SBF0</accession>
<gene>
    <name evidence="1" type="ORF">QYF61_025640</name>
</gene>
<evidence type="ECO:0000313" key="2">
    <source>
        <dbReference type="Proteomes" id="UP001333110"/>
    </source>
</evidence>
<dbReference type="Proteomes" id="UP001333110">
    <property type="component" value="Unassembled WGS sequence"/>
</dbReference>
<proteinExistence type="predicted"/>
<protein>
    <submittedName>
        <fullName evidence="1">Uncharacterized protein</fullName>
    </submittedName>
</protein>
<dbReference type="AlphaFoldDB" id="A0AAN7SBF0"/>
<comment type="caution">
    <text evidence="1">The sequence shown here is derived from an EMBL/GenBank/DDBJ whole genome shotgun (WGS) entry which is preliminary data.</text>
</comment>
<feature type="non-terminal residue" evidence="1">
    <location>
        <position position="116"/>
    </location>
</feature>